<name>A0A835C467_9POAL</name>
<dbReference type="InterPro" id="IPR036465">
    <property type="entry name" value="vWFA_dom_sf"/>
</dbReference>
<dbReference type="PANTHER" id="PTHR10579">
    <property type="entry name" value="CALCIUM-ACTIVATED CHLORIDE CHANNEL REGULATOR"/>
    <property type="match status" value="1"/>
</dbReference>
<dbReference type="InterPro" id="IPR051266">
    <property type="entry name" value="CLCR"/>
</dbReference>
<dbReference type="PROSITE" id="PS50234">
    <property type="entry name" value="VWFA"/>
    <property type="match status" value="1"/>
</dbReference>
<feature type="region of interest" description="Disordered" evidence="1">
    <location>
        <begin position="257"/>
        <end position="286"/>
    </location>
</feature>
<reference evidence="3" key="1">
    <citation type="submission" date="2020-07" db="EMBL/GenBank/DDBJ databases">
        <title>Genome sequence and genetic diversity analysis of an under-domesticated orphan crop, white fonio (Digitaria exilis).</title>
        <authorList>
            <person name="Bennetzen J.L."/>
            <person name="Chen S."/>
            <person name="Ma X."/>
            <person name="Wang X."/>
            <person name="Yssel A.E.J."/>
            <person name="Chaluvadi S.R."/>
            <person name="Johnson M."/>
            <person name="Gangashetty P."/>
            <person name="Hamidou F."/>
            <person name="Sanogo M.D."/>
            <person name="Zwaenepoel A."/>
            <person name="Wallace J."/>
            <person name="Van De Peer Y."/>
            <person name="Van Deynze A."/>
        </authorList>
    </citation>
    <scope>NUCLEOTIDE SEQUENCE</scope>
    <source>
        <tissue evidence="3">Leaves</tissue>
    </source>
</reference>
<evidence type="ECO:0000256" key="1">
    <source>
        <dbReference type="SAM" id="MobiDB-lite"/>
    </source>
</evidence>
<proteinExistence type="predicted"/>
<organism evidence="3 4">
    <name type="scientific">Digitaria exilis</name>
    <dbReference type="NCBI Taxonomy" id="1010633"/>
    <lineage>
        <taxon>Eukaryota</taxon>
        <taxon>Viridiplantae</taxon>
        <taxon>Streptophyta</taxon>
        <taxon>Embryophyta</taxon>
        <taxon>Tracheophyta</taxon>
        <taxon>Spermatophyta</taxon>
        <taxon>Magnoliopsida</taxon>
        <taxon>Liliopsida</taxon>
        <taxon>Poales</taxon>
        <taxon>Poaceae</taxon>
        <taxon>PACMAD clade</taxon>
        <taxon>Panicoideae</taxon>
        <taxon>Panicodae</taxon>
        <taxon>Paniceae</taxon>
        <taxon>Anthephorinae</taxon>
        <taxon>Digitaria</taxon>
    </lineage>
</organism>
<dbReference type="OrthoDB" id="687730at2759"/>
<dbReference type="Gene3D" id="3.40.50.410">
    <property type="entry name" value="von Willebrand factor, type A domain"/>
    <property type="match status" value="1"/>
</dbReference>
<keyword evidence="4" id="KW-1185">Reference proteome</keyword>
<dbReference type="EMBL" id="JACEFO010001719">
    <property type="protein sequence ID" value="KAF8717029.1"/>
    <property type="molecule type" value="Genomic_DNA"/>
</dbReference>
<evidence type="ECO:0000313" key="3">
    <source>
        <dbReference type="EMBL" id="KAF8717029.1"/>
    </source>
</evidence>
<protein>
    <recommendedName>
        <fullName evidence="2">VWFA domain-containing protein</fullName>
    </recommendedName>
</protein>
<gene>
    <name evidence="3" type="ORF">HU200_026139</name>
</gene>
<sequence length="286" mass="30828">MPLPINIFNDDEPVEPTPLDGVEATNNGEHGVLVLKTHCEHPAIARDAAKENFVVLLHVKAPVAAAAEVSESERAPLDLVTVLDISGSMEGPKLGLLKQAMGFVIDHLGSHDRLSIVTFSCTAQRIIRLSRMTDGGKALAKSAVESLFAEGSTNIGDGLRVAVEVLDGRRHKNAVASVILLSDGQDNHLGGYYVPVGGAKNYIDLVPQSMRCRDDNRALTVHTFGFGVDHDAAAMHAIAEATGGTFSFIQNHAVVREKKKTNNPRLSRPERKKKPNKLVSGPEWLK</sequence>
<dbReference type="InterPro" id="IPR002035">
    <property type="entry name" value="VWF_A"/>
</dbReference>
<accession>A0A835C467</accession>
<comment type="caution">
    <text evidence="3">The sequence shown here is derived from an EMBL/GenBank/DDBJ whole genome shotgun (WGS) entry which is preliminary data.</text>
</comment>
<dbReference type="SUPFAM" id="SSF53300">
    <property type="entry name" value="vWA-like"/>
    <property type="match status" value="1"/>
</dbReference>
<dbReference type="Proteomes" id="UP000636709">
    <property type="component" value="Unassembled WGS sequence"/>
</dbReference>
<evidence type="ECO:0000313" key="4">
    <source>
        <dbReference type="Proteomes" id="UP000636709"/>
    </source>
</evidence>
<dbReference type="AlphaFoldDB" id="A0A835C467"/>
<dbReference type="SMART" id="SM00327">
    <property type="entry name" value="VWA"/>
    <property type="match status" value="1"/>
</dbReference>
<feature type="domain" description="VWFA" evidence="2">
    <location>
        <begin position="78"/>
        <end position="278"/>
    </location>
</feature>
<dbReference type="PANTHER" id="PTHR10579:SF135">
    <property type="entry name" value="OS12G0203500 PROTEIN"/>
    <property type="match status" value="1"/>
</dbReference>
<dbReference type="Pfam" id="PF00092">
    <property type="entry name" value="VWA"/>
    <property type="match status" value="1"/>
</dbReference>
<evidence type="ECO:0000259" key="2">
    <source>
        <dbReference type="PROSITE" id="PS50234"/>
    </source>
</evidence>